<dbReference type="GO" id="GO:0034517">
    <property type="term" value="P:ribophagy"/>
    <property type="evidence" value="ECO:0007669"/>
    <property type="project" value="TreeGrafter"/>
</dbReference>
<dbReference type="SUPFAM" id="SSF54928">
    <property type="entry name" value="RNA-binding domain, RBD"/>
    <property type="match status" value="1"/>
</dbReference>
<dbReference type="InterPro" id="IPR032710">
    <property type="entry name" value="NTF2-like_dom_sf"/>
</dbReference>
<evidence type="ECO:0000256" key="2">
    <source>
        <dbReference type="PROSITE-ProRule" id="PRU00176"/>
    </source>
</evidence>
<dbReference type="PANTHER" id="PTHR10693:SF20">
    <property type="entry name" value="AT27578P"/>
    <property type="match status" value="1"/>
</dbReference>
<dbReference type="InterPro" id="IPR035979">
    <property type="entry name" value="RBD_domain_sf"/>
</dbReference>
<dbReference type="InterPro" id="IPR002075">
    <property type="entry name" value="NTF2_dom"/>
</dbReference>
<dbReference type="InterPro" id="IPR012677">
    <property type="entry name" value="Nucleotide-bd_a/b_plait_sf"/>
</dbReference>
<dbReference type="Pfam" id="PF00076">
    <property type="entry name" value="RRM_1"/>
    <property type="match status" value="1"/>
</dbReference>
<feature type="compositionally biased region" description="Low complexity" evidence="3">
    <location>
        <begin position="325"/>
        <end position="417"/>
    </location>
</feature>
<dbReference type="AlphaFoldDB" id="A0A4U0XW09"/>
<feature type="compositionally biased region" description="Gly residues" evidence="3">
    <location>
        <begin position="540"/>
        <end position="587"/>
    </location>
</feature>
<dbReference type="Proteomes" id="UP000308768">
    <property type="component" value="Unassembled WGS sequence"/>
</dbReference>
<dbReference type="PROSITE" id="PS50177">
    <property type="entry name" value="NTF2_DOMAIN"/>
    <property type="match status" value="1"/>
</dbReference>
<feature type="domain" description="NTF2" evidence="5">
    <location>
        <begin position="59"/>
        <end position="174"/>
    </location>
</feature>
<reference evidence="6 7" key="1">
    <citation type="submission" date="2017-03" db="EMBL/GenBank/DDBJ databases">
        <title>Genomes of endolithic fungi from Antarctica.</title>
        <authorList>
            <person name="Coleine C."/>
            <person name="Masonjones S."/>
            <person name="Stajich J.E."/>
        </authorList>
    </citation>
    <scope>NUCLEOTIDE SEQUENCE [LARGE SCALE GENOMIC DNA]</scope>
    <source>
        <strain evidence="6 7">CCFEE 5187</strain>
    </source>
</reference>
<evidence type="ECO:0000256" key="1">
    <source>
        <dbReference type="ARBA" id="ARBA00022884"/>
    </source>
</evidence>
<name>A0A4U0XW09_9PEZI</name>
<sequence length="587" mass="61773">MPVNGNYAPHQQAYGASEQNHAGYSNNNTTVSSGYGAAPQSTASNTTGSGVTDIPKDEVGWYFVEQYYTTLSRSPEKLYLFYNKRSQYVAGDEAEKAPVCIGQKGISDRIKEHGFHDAKVRVTNVDSQASDQRIVIQVIGEISNRNQPHHKFTQTFVLATQTNGYFVLNDIFRYLIDEEEVPESEEPQQAAAAEPSADEEPALSKTIDEAEPKTLTSSSEPAEIEHDAAKVDKELVEKVLKEEPTAEEVAPPAAAVNGTPSPEDAPLDHAEEASVGATAVSEQEPESAPEVVAEEPIAEEVSQPEKPKDPVPTPAASPPKPTPAQPATAPAAPTAPSAPAASPTPSKPAAPKSWASLAAAAHRVVTPATPAVPAVSSSNSSQSKAPPAPQSQAPGSQATPSASAAPAPASAPSAPVPARDESPASSQQDEWQSVGDHHKRQQSRAQPTAAASEKDNSRAYIKNVYESVDVDELRAALEKFGEIVYFDVSRQKNCAFVDFKTSAGYQAAIAHNPHTIGTDRIYVEERRLKPNSYPYVQRGGMRGGRGGPGGQGQGRGSFPRGGGYNGPRGGGRGGSGAPRGRGGPQAA</sequence>
<dbReference type="InterPro" id="IPR018222">
    <property type="entry name" value="Nuclear_transport_factor_2_euk"/>
</dbReference>
<gene>
    <name evidence="6" type="ORF">B0A49_02306</name>
</gene>
<feature type="compositionally biased region" description="Pro residues" evidence="3">
    <location>
        <begin position="310"/>
        <end position="324"/>
    </location>
</feature>
<feature type="region of interest" description="Disordered" evidence="3">
    <location>
        <begin position="19"/>
        <end position="51"/>
    </location>
</feature>
<dbReference type="GO" id="GO:0003729">
    <property type="term" value="F:mRNA binding"/>
    <property type="evidence" value="ECO:0007669"/>
    <property type="project" value="TreeGrafter"/>
</dbReference>
<dbReference type="GO" id="GO:1990861">
    <property type="term" value="C:Ubp3-Bre5 deubiquitination complex"/>
    <property type="evidence" value="ECO:0007669"/>
    <property type="project" value="TreeGrafter"/>
</dbReference>
<organism evidence="6 7">
    <name type="scientific">Cryomyces minteri</name>
    <dbReference type="NCBI Taxonomy" id="331657"/>
    <lineage>
        <taxon>Eukaryota</taxon>
        <taxon>Fungi</taxon>
        <taxon>Dikarya</taxon>
        <taxon>Ascomycota</taxon>
        <taxon>Pezizomycotina</taxon>
        <taxon>Dothideomycetes</taxon>
        <taxon>Dothideomycetes incertae sedis</taxon>
        <taxon>Cryomyces</taxon>
    </lineage>
</organism>
<feature type="compositionally biased region" description="Acidic residues" evidence="3">
    <location>
        <begin position="283"/>
        <end position="298"/>
    </location>
</feature>
<dbReference type="InterPro" id="IPR039539">
    <property type="entry name" value="Ras_GTPase_bind_prot"/>
</dbReference>
<dbReference type="OrthoDB" id="339151at2759"/>
<dbReference type="Gene3D" id="3.30.70.330">
    <property type="match status" value="1"/>
</dbReference>
<evidence type="ECO:0000313" key="6">
    <source>
        <dbReference type="EMBL" id="TKA80028.1"/>
    </source>
</evidence>
<dbReference type="FunFam" id="3.10.450.50:FF:000003">
    <property type="entry name" value="Nuclear transport factor 2 family protein"/>
    <property type="match status" value="1"/>
</dbReference>
<evidence type="ECO:0000313" key="7">
    <source>
        <dbReference type="Proteomes" id="UP000308768"/>
    </source>
</evidence>
<evidence type="ECO:0000259" key="4">
    <source>
        <dbReference type="PROSITE" id="PS50102"/>
    </source>
</evidence>
<dbReference type="GO" id="GO:0005829">
    <property type="term" value="C:cytosol"/>
    <property type="evidence" value="ECO:0007669"/>
    <property type="project" value="TreeGrafter"/>
</dbReference>
<proteinExistence type="predicted"/>
<evidence type="ECO:0000256" key="3">
    <source>
        <dbReference type="SAM" id="MobiDB-lite"/>
    </source>
</evidence>
<feature type="domain" description="RRM" evidence="4">
    <location>
        <begin position="457"/>
        <end position="528"/>
    </location>
</feature>
<feature type="compositionally biased region" description="Low complexity" evidence="3">
    <location>
        <begin position="247"/>
        <end position="256"/>
    </location>
</feature>
<dbReference type="PANTHER" id="PTHR10693">
    <property type="entry name" value="RAS GTPASE-ACTIVATING PROTEIN-BINDING PROTEIN"/>
    <property type="match status" value="1"/>
</dbReference>
<protein>
    <recommendedName>
        <fullName evidence="8">NTF2 domain-containing protein</fullName>
    </recommendedName>
</protein>
<comment type="caution">
    <text evidence="6">The sequence shown here is derived from an EMBL/GenBank/DDBJ whole genome shotgun (WGS) entry which is preliminary data.</text>
</comment>
<dbReference type="SMART" id="SM00360">
    <property type="entry name" value="RRM"/>
    <property type="match status" value="1"/>
</dbReference>
<accession>A0A4U0XW09</accession>
<dbReference type="InterPro" id="IPR000504">
    <property type="entry name" value="RRM_dom"/>
</dbReference>
<dbReference type="Gene3D" id="3.10.450.50">
    <property type="match status" value="1"/>
</dbReference>
<keyword evidence="1 2" id="KW-0694">RNA-binding</keyword>
<evidence type="ECO:0008006" key="8">
    <source>
        <dbReference type="Google" id="ProtNLM"/>
    </source>
</evidence>
<dbReference type="Pfam" id="PF02136">
    <property type="entry name" value="NTF2"/>
    <property type="match status" value="1"/>
</dbReference>
<feature type="region of interest" description="Disordered" evidence="3">
    <location>
        <begin position="180"/>
        <end position="227"/>
    </location>
</feature>
<dbReference type="CDD" id="cd00590">
    <property type="entry name" value="RRM_SF"/>
    <property type="match status" value="1"/>
</dbReference>
<evidence type="ECO:0000259" key="5">
    <source>
        <dbReference type="PROSITE" id="PS50177"/>
    </source>
</evidence>
<feature type="compositionally biased region" description="Polar residues" evidence="3">
    <location>
        <begin position="19"/>
        <end position="50"/>
    </location>
</feature>
<dbReference type="EMBL" id="NAJN01000073">
    <property type="protein sequence ID" value="TKA80028.1"/>
    <property type="molecule type" value="Genomic_DNA"/>
</dbReference>
<dbReference type="PROSITE" id="PS50102">
    <property type="entry name" value="RRM"/>
    <property type="match status" value="1"/>
</dbReference>
<feature type="region of interest" description="Disordered" evidence="3">
    <location>
        <begin position="240"/>
        <end position="456"/>
    </location>
</feature>
<dbReference type="CDD" id="cd00780">
    <property type="entry name" value="NTF2"/>
    <property type="match status" value="1"/>
</dbReference>
<dbReference type="STRING" id="331657.A0A4U0XW09"/>
<dbReference type="GO" id="GO:1990904">
    <property type="term" value="C:ribonucleoprotein complex"/>
    <property type="evidence" value="ECO:0007669"/>
    <property type="project" value="TreeGrafter"/>
</dbReference>
<feature type="region of interest" description="Disordered" evidence="3">
    <location>
        <begin position="533"/>
        <end position="587"/>
    </location>
</feature>
<dbReference type="SUPFAM" id="SSF54427">
    <property type="entry name" value="NTF2-like"/>
    <property type="match status" value="1"/>
</dbReference>
<dbReference type="GO" id="GO:0016579">
    <property type="term" value="P:protein deubiquitination"/>
    <property type="evidence" value="ECO:0007669"/>
    <property type="project" value="TreeGrafter"/>
</dbReference>
<keyword evidence="7" id="KW-1185">Reference proteome</keyword>